<evidence type="ECO:0000313" key="2">
    <source>
        <dbReference type="EMBL" id="SLN21018.1"/>
    </source>
</evidence>
<name>A0A1X6YHG2_9RHOB</name>
<reference evidence="3" key="1">
    <citation type="submission" date="2017-03" db="EMBL/GenBank/DDBJ databases">
        <authorList>
            <person name="Rodrigo-Torres L."/>
            <person name="Arahal R.D."/>
            <person name="Lucena T."/>
        </authorList>
    </citation>
    <scope>NUCLEOTIDE SEQUENCE [LARGE SCALE GENOMIC DNA]</scope>
    <source>
        <strain evidence="3">CECT 8411</strain>
    </source>
</reference>
<evidence type="ECO:0000259" key="1">
    <source>
        <dbReference type="Pfam" id="PF06568"/>
    </source>
</evidence>
<accession>A0A1X6YHG2</accession>
<dbReference type="Proteomes" id="UP000193778">
    <property type="component" value="Unassembled WGS sequence"/>
</dbReference>
<proteinExistence type="predicted"/>
<feature type="domain" description="YjiS-like" evidence="1">
    <location>
        <begin position="39"/>
        <end position="68"/>
    </location>
</feature>
<organism evidence="2 3">
    <name type="scientific">Ruegeria meonggei</name>
    <dbReference type="NCBI Taxonomy" id="1446476"/>
    <lineage>
        <taxon>Bacteria</taxon>
        <taxon>Pseudomonadati</taxon>
        <taxon>Pseudomonadota</taxon>
        <taxon>Alphaproteobacteria</taxon>
        <taxon>Rhodobacterales</taxon>
        <taxon>Roseobacteraceae</taxon>
        <taxon>Ruegeria</taxon>
    </lineage>
</organism>
<dbReference type="EMBL" id="FWFP01000002">
    <property type="protein sequence ID" value="SLN21018.1"/>
    <property type="molecule type" value="Genomic_DNA"/>
</dbReference>
<dbReference type="AlphaFoldDB" id="A0A1X6YHG2"/>
<protein>
    <recommendedName>
        <fullName evidence="1">YjiS-like domain-containing protein</fullName>
    </recommendedName>
</protein>
<gene>
    <name evidence="2" type="ORF">RUM8411_00755</name>
</gene>
<dbReference type="Pfam" id="PF06568">
    <property type="entry name" value="YjiS-like"/>
    <property type="match status" value="1"/>
</dbReference>
<keyword evidence="3" id="KW-1185">Reference proteome</keyword>
<dbReference type="InterPro" id="IPR009506">
    <property type="entry name" value="YjiS-like"/>
</dbReference>
<evidence type="ECO:0000313" key="3">
    <source>
        <dbReference type="Proteomes" id="UP000193778"/>
    </source>
</evidence>
<sequence>MRRETFIANRERKFVMTQLEIYSICKPRRRFSLTSIRDLLSLRRQRCRLAKLDDRALADIGITREQAEIEASRPVWDAPQFWQK</sequence>